<dbReference type="Proteomes" id="UP000028073">
    <property type="component" value="Unassembled WGS sequence"/>
</dbReference>
<evidence type="ECO:0008006" key="4">
    <source>
        <dbReference type="Google" id="ProtNLM"/>
    </source>
</evidence>
<comment type="caution">
    <text evidence="2">The sequence shown here is derived from an EMBL/GenBank/DDBJ whole genome shotgun (WGS) entry which is preliminary data.</text>
</comment>
<evidence type="ECO:0000313" key="3">
    <source>
        <dbReference type="Proteomes" id="UP000028073"/>
    </source>
</evidence>
<keyword evidence="1" id="KW-0732">Signal</keyword>
<accession>A0A081NGD1</accession>
<dbReference type="eggNOG" id="ENOG502Z7HQ">
    <property type="taxonomic scope" value="Bacteria"/>
</dbReference>
<keyword evidence="3" id="KW-1185">Reference proteome</keyword>
<evidence type="ECO:0000313" key="2">
    <source>
        <dbReference type="EMBL" id="KEQ17504.1"/>
    </source>
</evidence>
<proteinExistence type="predicted"/>
<feature type="signal peptide" evidence="1">
    <location>
        <begin position="1"/>
        <end position="24"/>
    </location>
</feature>
<dbReference type="EMBL" id="JOKH01000003">
    <property type="protein sequence ID" value="KEQ17504.1"/>
    <property type="molecule type" value="Genomic_DNA"/>
</dbReference>
<dbReference type="AlphaFoldDB" id="A0A081NGD1"/>
<dbReference type="Gene3D" id="2.50.20.10">
    <property type="entry name" value="Lipoprotein localisation LolA/LolB/LppX"/>
    <property type="match status" value="1"/>
</dbReference>
<gene>
    <name evidence="2" type="ORF">GZ78_17235</name>
</gene>
<dbReference type="CDD" id="cd16329">
    <property type="entry name" value="LolA_like"/>
    <property type="match status" value="1"/>
</dbReference>
<feature type="chain" id="PRO_5001760879" description="Outer membrane lipoprotein-sorting protein" evidence="1">
    <location>
        <begin position="25"/>
        <end position="458"/>
    </location>
</feature>
<name>A0A081NGD1_9GAMM</name>
<dbReference type="Pfam" id="PF07044">
    <property type="entry name" value="DUF1329"/>
    <property type="match status" value="1"/>
</dbReference>
<dbReference type="InterPro" id="IPR010752">
    <property type="entry name" value="DUF1329"/>
</dbReference>
<evidence type="ECO:0000256" key="1">
    <source>
        <dbReference type="SAM" id="SignalP"/>
    </source>
</evidence>
<sequence length="458" mass="52413">MIESSRWLLATLMLAVTFPVSLNAAVSEQEARRLGKDLTPIGAEKSGNKEGTIPAWSGGIKEGEIPKAFKPGMHYPNPFPDDKPLFVIDKSNLDKHRDKLTDGQLALFKTYPDTFKMPVYKTRRTARQPERIYYNTQAAATKAELLDGGNGFKGAYDAYPFPIPQNGLEAIWNHIVRYRGEYVVRRASEVAVQRSGAYSLVTSQQEALLNYNLPGGSEQSLDNTIFYYLSFTRSPARLAGGAVLIYETLNQIKQPRQAWGYNAGQRRVRRAPNLSYDTPIAASDGLRTADDTDIYNGAPDRYNWVLKGKKEIYIPYHNYELVSPKLKYKDILTQGHVNPEHTRYELHRVWVVEGQLKPGSRHVYSKRVLYLDEDSWGAAVLDQYDSRGNLWRVSMAYLINYYDRPTVWTGLDVFHDLQARRYHVQGLANEELSYIDFERAIPPKNYFKPSTLRRRGRR</sequence>
<protein>
    <recommendedName>
        <fullName evidence="4">Outer membrane lipoprotein-sorting protein</fullName>
    </recommendedName>
</protein>
<dbReference type="STRING" id="1137799.GZ78_17235"/>
<organism evidence="2 3">
    <name type="scientific">Endozoicomonas numazuensis</name>
    <dbReference type="NCBI Taxonomy" id="1137799"/>
    <lineage>
        <taxon>Bacteria</taxon>
        <taxon>Pseudomonadati</taxon>
        <taxon>Pseudomonadota</taxon>
        <taxon>Gammaproteobacteria</taxon>
        <taxon>Oceanospirillales</taxon>
        <taxon>Endozoicomonadaceae</taxon>
        <taxon>Endozoicomonas</taxon>
    </lineage>
</organism>
<reference evidence="2 3" key="1">
    <citation type="submission" date="2014-06" db="EMBL/GenBank/DDBJ databases">
        <title>Whole Genome Sequences of Three Symbiotic Endozoicomonas Bacteria.</title>
        <authorList>
            <person name="Neave M.J."/>
            <person name="Apprill A."/>
            <person name="Voolstra C.R."/>
        </authorList>
    </citation>
    <scope>NUCLEOTIDE SEQUENCE [LARGE SCALE GENOMIC DNA]</scope>
    <source>
        <strain evidence="2 3">DSM 25634</strain>
    </source>
</reference>